<sequence>MRRSQIPSIDNVKSESDIIVTSPVKSLDLEAANNKLREGAASFDFNDGESPLGHVDVARVSSNDPVEDEWALGIGRGVGGKRTLFAGIYDGHAGWATAVVVKQALIPYVSNALGRLEPSSNDEMINSALQEAFRSLDNRIMENAREALGGQLEPGSAAGFSVIAPAVSGSCALLIMYELESSVLRTAVLGDSRAVLGQPTSDNSSFTAMALSKDQTGLNEDEVKRLDREHPDEIKDMIDTATGRMLGIAVTRAFGDHRFKWDIDALKSLQRDFFGYEPKPNYKTPPYMTATPEITTHTIATDDFVILASDGLWNVMSNDDAVECVYRWMKAKQEGKPEAAADQKNGADFTISDEGWPSYKATPDHFVIEDLDNAAVCLVKNALGGSRRDLFCGALTAYNPVSRYVRDDITVQVVFFKDAYNEGNASIKA</sequence>
<proteinExistence type="predicted"/>
<accession>A0ACC1NV72</accession>
<protein>
    <submittedName>
        <fullName evidence="1">Uncharacterized protein</fullName>
    </submittedName>
</protein>
<evidence type="ECO:0000313" key="1">
    <source>
        <dbReference type="EMBL" id="KAJ2982756.1"/>
    </source>
</evidence>
<comment type="caution">
    <text evidence="1">The sequence shown here is derived from an EMBL/GenBank/DDBJ whole genome shotgun (WGS) entry which is preliminary data.</text>
</comment>
<dbReference type="EMBL" id="JANJQO010000059">
    <property type="protein sequence ID" value="KAJ2982756.1"/>
    <property type="molecule type" value="Genomic_DNA"/>
</dbReference>
<reference evidence="1" key="1">
    <citation type="submission" date="2022-08" db="EMBL/GenBank/DDBJ databases">
        <title>Genome Sequence of Lecanicillium fungicola.</title>
        <authorList>
            <person name="Buettner E."/>
        </authorList>
    </citation>
    <scope>NUCLEOTIDE SEQUENCE</scope>
    <source>
        <strain evidence="1">Babe33</strain>
    </source>
</reference>
<gene>
    <name evidence="1" type="ORF">NQ176_g1171</name>
</gene>
<organism evidence="1 2">
    <name type="scientific">Zarea fungicola</name>
    <dbReference type="NCBI Taxonomy" id="93591"/>
    <lineage>
        <taxon>Eukaryota</taxon>
        <taxon>Fungi</taxon>
        <taxon>Dikarya</taxon>
        <taxon>Ascomycota</taxon>
        <taxon>Pezizomycotina</taxon>
        <taxon>Sordariomycetes</taxon>
        <taxon>Hypocreomycetidae</taxon>
        <taxon>Hypocreales</taxon>
        <taxon>Cordycipitaceae</taxon>
        <taxon>Zarea</taxon>
    </lineage>
</organism>
<dbReference type="Proteomes" id="UP001143910">
    <property type="component" value="Unassembled WGS sequence"/>
</dbReference>
<keyword evidence="2" id="KW-1185">Reference proteome</keyword>
<name>A0ACC1NV72_9HYPO</name>
<evidence type="ECO:0000313" key="2">
    <source>
        <dbReference type="Proteomes" id="UP001143910"/>
    </source>
</evidence>